<comment type="caution">
    <text evidence="2">The sequence shown here is derived from an EMBL/GenBank/DDBJ whole genome shotgun (WGS) entry which is preliminary data.</text>
</comment>
<evidence type="ECO:0000313" key="2">
    <source>
        <dbReference type="EMBL" id="MFC7191608.1"/>
    </source>
</evidence>
<proteinExistence type="predicted"/>
<name>A0ABD5YR04_9EURY</name>
<dbReference type="EMBL" id="JBHTAX010000001">
    <property type="protein sequence ID" value="MFC7191608.1"/>
    <property type="molecule type" value="Genomic_DNA"/>
</dbReference>
<keyword evidence="1" id="KW-1133">Transmembrane helix</keyword>
<feature type="transmembrane region" description="Helical" evidence="1">
    <location>
        <begin position="38"/>
        <end position="59"/>
    </location>
</feature>
<gene>
    <name evidence="2" type="ORF">ACFQL7_18650</name>
</gene>
<dbReference type="AlphaFoldDB" id="A0ABD5YR04"/>
<keyword evidence="1" id="KW-0812">Transmembrane</keyword>
<accession>A0ABD5YR04</accession>
<dbReference type="RefSeq" id="WP_264555551.1">
    <property type="nucleotide sequence ID" value="NZ_CP109979.1"/>
</dbReference>
<sequence length="61" mass="6354">MQRRAAAAYFLLFLVLSIGAYAIDTMANVPAARSKGLVAVTVMSAVAGILLIGLSYLPVRG</sequence>
<keyword evidence="3" id="KW-1185">Reference proteome</keyword>
<protein>
    <submittedName>
        <fullName evidence="2">Uncharacterized protein</fullName>
    </submittedName>
</protein>
<dbReference type="GeneID" id="76201366"/>
<keyword evidence="1" id="KW-0472">Membrane</keyword>
<reference evidence="2 3" key="1">
    <citation type="journal article" date="2019" name="Int. J. Syst. Evol. Microbiol.">
        <title>The Global Catalogue of Microorganisms (GCM) 10K type strain sequencing project: providing services to taxonomists for standard genome sequencing and annotation.</title>
        <authorList>
            <consortium name="The Broad Institute Genomics Platform"/>
            <consortium name="The Broad Institute Genome Sequencing Center for Infectious Disease"/>
            <person name="Wu L."/>
            <person name="Ma J."/>
        </authorList>
    </citation>
    <scope>NUCLEOTIDE SEQUENCE [LARGE SCALE GENOMIC DNA]</scope>
    <source>
        <strain evidence="2 3">RDMS1</strain>
    </source>
</reference>
<dbReference type="Proteomes" id="UP001596417">
    <property type="component" value="Unassembled WGS sequence"/>
</dbReference>
<evidence type="ECO:0000256" key="1">
    <source>
        <dbReference type="SAM" id="Phobius"/>
    </source>
</evidence>
<evidence type="ECO:0000313" key="3">
    <source>
        <dbReference type="Proteomes" id="UP001596417"/>
    </source>
</evidence>
<organism evidence="2 3">
    <name type="scientific">Halocatena marina</name>
    <dbReference type="NCBI Taxonomy" id="2934937"/>
    <lineage>
        <taxon>Archaea</taxon>
        <taxon>Methanobacteriati</taxon>
        <taxon>Methanobacteriota</taxon>
        <taxon>Stenosarchaea group</taxon>
        <taxon>Halobacteria</taxon>
        <taxon>Halobacteriales</taxon>
        <taxon>Natronomonadaceae</taxon>
        <taxon>Halocatena</taxon>
    </lineage>
</organism>